<keyword evidence="3" id="KW-1185">Reference proteome</keyword>
<sequence>MKERPILFSAPMVRALLAGSKTQTRRPLKPQPAPNHPHDGGTKWVLKDGLHVPVGSVGHLSVREKQGLRCPYGQPGDRLWVREAWRTVAEADALPPRDLNEAHRIWNEADAPHQPGAGKLRPGMFMPRWASRITLEITAVRVERLQDISREDAMAEGIVIQPDGGYGLADTTHYHATDPRQSYFSLWEAINGPGSVEANPWVWAVTFPAVGPGHG</sequence>
<dbReference type="RefSeq" id="WP_011794873.1">
    <property type="nucleotide sequence ID" value="NZ_CP023687.1"/>
</dbReference>
<evidence type="ECO:0000256" key="1">
    <source>
        <dbReference type="SAM" id="MobiDB-lite"/>
    </source>
</evidence>
<name>A0ABY9ALJ4_PARCI</name>
<accession>A0ABY9ALJ4</accession>
<evidence type="ECO:0000313" key="3">
    <source>
        <dbReference type="Proteomes" id="UP001242732"/>
    </source>
</evidence>
<feature type="region of interest" description="Disordered" evidence="1">
    <location>
        <begin position="21"/>
        <end position="41"/>
    </location>
</feature>
<protein>
    <submittedName>
        <fullName evidence="2">Uncharacterized protein</fullName>
    </submittedName>
</protein>
<dbReference type="EMBL" id="CP127363">
    <property type="protein sequence ID" value="WIY47333.1"/>
    <property type="molecule type" value="Genomic_DNA"/>
</dbReference>
<proteinExistence type="predicted"/>
<organism evidence="2 3">
    <name type="scientific">Paracidovorax citrulli</name>
    <name type="common">Acidovorax citrulli</name>
    <dbReference type="NCBI Taxonomy" id="80869"/>
    <lineage>
        <taxon>Bacteria</taxon>
        <taxon>Pseudomonadati</taxon>
        <taxon>Pseudomonadota</taxon>
        <taxon>Betaproteobacteria</taxon>
        <taxon>Burkholderiales</taxon>
        <taxon>Comamonadaceae</taxon>
        <taxon>Paracidovorax</taxon>
    </lineage>
</organism>
<evidence type="ECO:0000313" key="2">
    <source>
        <dbReference type="EMBL" id="WIY47333.1"/>
    </source>
</evidence>
<reference evidence="2 3" key="1">
    <citation type="submission" date="2023-06" db="EMBL/GenBank/DDBJ databases">
        <authorList>
            <person name="Ham H."/>
            <person name="Park D.S."/>
        </authorList>
    </citation>
    <scope>NUCLEOTIDE SEQUENCE [LARGE SCALE GENOMIC DNA]</scope>
    <source>
        <strain evidence="2 3">KACC 17005</strain>
    </source>
</reference>
<gene>
    <name evidence="2" type="ORF">QRO08_16010</name>
</gene>
<dbReference type="Proteomes" id="UP001242732">
    <property type="component" value="Chromosome"/>
</dbReference>